<protein>
    <submittedName>
        <fullName evidence="2">Uncharacterized protein</fullName>
    </submittedName>
</protein>
<keyword evidence="1" id="KW-1133">Transmembrane helix</keyword>
<reference evidence="2" key="1">
    <citation type="submission" date="2019-06" db="EMBL/GenBank/DDBJ databases">
        <authorList>
            <person name="Zheng W."/>
        </authorList>
    </citation>
    <scope>NUCLEOTIDE SEQUENCE</scope>
    <source>
        <strain evidence="2">QDHG01</strain>
    </source>
</reference>
<evidence type="ECO:0000256" key="1">
    <source>
        <dbReference type="SAM" id="Phobius"/>
    </source>
</evidence>
<feature type="transmembrane region" description="Helical" evidence="1">
    <location>
        <begin position="7"/>
        <end position="27"/>
    </location>
</feature>
<gene>
    <name evidence="2" type="ORF">FGO68_gene3670</name>
</gene>
<evidence type="ECO:0000313" key="3">
    <source>
        <dbReference type="Proteomes" id="UP000785679"/>
    </source>
</evidence>
<dbReference type="Proteomes" id="UP000785679">
    <property type="component" value="Unassembled WGS sequence"/>
</dbReference>
<keyword evidence="3" id="KW-1185">Reference proteome</keyword>
<dbReference type="AlphaFoldDB" id="A0A8J8NCX5"/>
<keyword evidence="1" id="KW-0812">Transmembrane</keyword>
<sequence length="314" mass="36523">MDYYLSLFNECVVIISTYLLIPFSDAYESTIEFKNEVGWFFVGLISFQIVLNLIIPVIKGAIIVHGLVMKKLRIPQSEEKIVHTLIRGKPQKKNQLKTRIMAPKVQKKIETQKKNHKSHQVSASKTALNHNDSLHAPIQEISQLPFESSDQIYEEQVFNPLRGPITHMDYLTDARTQLFDAIQNKGSHTHKLLQQYTSIEESESGSQKYERYLQQKQLLEPYVIRLPLSQEIDEKQEQEDKQQAAQKMLAEREGYIDYELPNDDPISNDQVTVISRPVDPAQEIELRMADIEENEIKIMEAERKQQNKPIYLRM</sequence>
<dbReference type="EMBL" id="RRYP01022974">
    <property type="protein sequence ID" value="TNV72315.1"/>
    <property type="molecule type" value="Genomic_DNA"/>
</dbReference>
<accession>A0A8J8NCX5</accession>
<proteinExistence type="predicted"/>
<comment type="caution">
    <text evidence="2">The sequence shown here is derived from an EMBL/GenBank/DDBJ whole genome shotgun (WGS) entry which is preliminary data.</text>
</comment>
<name>A0A8J8NCX5_HALGN</name>
<keyword evidence="1" id="KW-0472">Membrane</keyword>
<feature type="transmembrane region" description="Helical" evidence="1">
    <location>
        <begin position="39"/>
        <end position="64"/>
    </location>
</feature>
<evidence type="ECO:0000313" key="2">
    <source>
        <dbReference type="EMBL" id="TNV72315.1"/>
    </source>
</evidence>
<organism evidence="2 3">
    <name type="scientific">Halteria grandinella</name>
    <dbReference type="NCBI Taxonomy" id="5974"/>
    <lineage>
        <taxon>Eukaryota</taxon>
        <taxon>Sar</taxon>
        <taxon>Alveolata</taxon>
        <taxon>Ciliophora</taxon>
        <taxon>Intramacronucleata</taxon>
        <taxon>Spirotrichea</taxon>
        <taxon>Stichotrichia</taxon>
        <taxon>Sporadotrichida</taxon>
        <taxon>Halteriidae</taxon>
        <taxon>Halteria</taxon>
    </lineage>
</organism>